<evidence type="ECO:0000313" key="1">
    <source>
        <dbReference type="EMBL" id="MBW0525280.1"/>
    </source>
</evidence>
<protein>
    <submittedName>
        <fullName evidence="1">Uncharacterized protein</fullName>
    </submittedName>
</protein>
<reference evidence="1" key="1">
    <citation type="submission" date="2021-03" db="EMBL/GenBank/DDBJ databases">
        <title>Draft genome sequence of rust myrtle Austropuccinia psidii MF-1, a brazilian biotype.</title>
        <authorList>
            <person name="Quecine M.C."/>
            <person name="Pachon D.M.R."/>
            <person name="Bonatelli M.L."/>
            <person name="Correr F.H."/>
            <person name="Franceschini L.M."/>
            <person name="Leite T.F."/>
            <person name="Margarido G.R.A."/>
            <person name="Almeida C.A."/>
            <person name="Ferrarezi J.A."/>
            <person name="Labate C.A."/>
        </authorList>
    </citation>
    <scope>NUCLEOTIDE SEQUENCE</scope>
    <source>
        <strain evidence="1">MF-1</strain>
    </source>
</reference>
<dbReference type="EMBL" id="AVOT02031686">
    <property type="protein sequence ID" value="MBW0525280.1"/>
    <property type="molecule type" value="Genomic_DNA"/>
</dbReference>
<dbReference type="AlphaFoldDB" id="A0A9Q3I3P0"/>
<comment type="caution">
    <text evidence="1">The sequence shown here is derived from an EMBL/GenBank/DDBJ whole genome shotgun (WGS) entry which is preliminary data.</text>
</comment>
<dbReference type="Gene3D" id="2.40.70.10">
    <property type="entry name" value="Acid Proteases"/>
    <property type="match status" value="1"/>
</dbReference>
<gene>
    <name evidence="1" type="ORF">O181_064995</name>
</gene>
<proteinExistence type="predicted"/>
<dbReference type="OrthoDB" id="2507422at2759"/>
<evidence type="ECO:0000313" key="2">
    <source>
        <dbReference type="Proteomes" id="UP000765509"/>
    </source>
</evidence>
<accession>A0A9Q3I3P0</accession>
<dbReference type="InterPro" id="IPR021109">
    <property type="entry name" value="Peptidase_aspartic_dom_sf"/>
</dbReference>
<dbReference type="Proteomes" id="UP000765509">
    <property type="component" value="Unassembled WGS sequence"/>
</dbReference>
<sequence>MSVCINNAQLPLIIDSGSHCAIVAREYLDKPFPNWEKKLFPNKANNFKSASGKMKSLGTIIKEIIIPHRKGNITLKPEFVVLEYSHIQGFLLGRDYQTLFGIYIHNSKDRHITISSNKENKFSLEIYQLSSQYP</sequence>
<keyword evidence="2" id="KW-1185">Reference proteome</keyword>
<organism evidence="1 2">
    <name type="scientific">Austropuccinia psidii MF-1</name>
    <dbReference type="NCBI Taxonomy" id="1389203"/>
    <lineage>
        <taxon>Eukaryota</taxon>
        <taxon>Fungi</taxon>
        <taxon>Dikarya</taxon>
        <taxon>Basidiomycota</taxon>
        <taxon>Pucciniomycotina</taxon>
        <taxon>Pucciniomycetes</taxon>
        <taxon>Pucciniales</taxon>
        <taxon>Sphaerophragmiaceae</taxon>
        <taxon>Austropuccinia</taxon>
    </lineage>
</organism>
<name>A0A9Q3I3P0_9BASI</name>